<evidence type="ECO:0000256" key="2">
    <source>
        <dbReference type="ARBA" id="ARBA00022525"/>
    </source>
</evidence>
<feature type="domain" description="Peptidase M12A" evidence="14">
    <location>
        <begin position="137"/>
        <end position="335"/>
    </location>
</feature>
<dbReference type="Gene3D" id="2.60.120.290">
    <property type="entry name" value="Spermadhesin, CUB domain"/>
    <property type="match status" value="1"/>
</dbReference>
<dbReference type="PANTHER" id="PTHR10127">
    <property type="entry name" value="DISCOIDIN, CUB, EGF, LAMININ , AND ZINC METALLOPROTEASE DOMAIN CONTAINING"/>
    <property type="match status" value="1"/>
</dbReference>
<evidence type="ECO:0000256" key="11">
    <source>
        <dbReference type="PROSITE-ProRule" id="PRU01211"/>
    </source>
</evidence>
<dbReference type="InterPro" id="IPR001506">
    <property type="entry name" value="Peptidase_M12A"/>
</dbReference>
<dbReference type="SMART" id="SM00235">
    <property type="entry name" value="ZnMc"/>
    <property type="match status" value="1"/>
</dbReference>
<dbReference type="InterPro" id="IPR034035">
    <property type="entry name" value="Astacin-like_dom"/>
</dbReference>
<feature type="binding site" evidence="11">
    <location>
        <position position="233"/>
    </location>
    <ligand>
        <name>Zn(2+)</name>
        <dbReference type="ChEBI" id="CHEBI:29105"/>
        <note>catalytic</note>
    </ligand>
</feature>
<comment type="caution">
    <text evidence="11">Lacks conserved residue(s) required for the propagation of feature annotation.</text>
</comment>
<keyword evidence="11" id="KW-1015">Disulfide bond</keyword>
<evidence type="ECO:0000256" key="10">
    <source>
        <dbReference type="ARBA" id="ARBA00023180"/>
    </source>
</evidence>
<evidence type="ECO:0000256" key="12">
    <source>
        <dbReference type="RuleBase" id="RU361183"/>
    </source>
</evidence>
<evidence type="ECO:0000256" key="8">
    <source>
        <dbReference type="ARBA" id="ARBA00022833"/>
    </source>
</evidence>
<evidence type="ECO:0000256" key="3">
    <source>
        <dbReference type="ARBA" id="ARBA00022536"/>
    </source>
</evidence>
<dbReference type="Proteomes" id="UP000695022">
    <property type="component" value="Unplaced"/>
</dbReference>
<dbReference type="InterPro" id="IPR024079">
    <property type="entry name" value="MetalloPept_cat_dom_sf"/>
</dbReference>
<feature type="signal peptide" evidence="12">
    <location>
        <begin position="1"/>
        <end position="23"/>
    </location>
</feature>
<evidence type="ECO:0000256" key="13">
    <source>
        <dbReference type="SAM" id="MobiDB-lite"/>
    </source>
</evidence>
<dbReference type="PRINTS" id="PR00480">
    <property type="entry name" value="ASTACIN"/>
</dbReference>
<dbReference type="InterPro" id="IPR035914">
    <property type="entry name" value="Sperma_CUB_dom_sf"/>
</dbReference>
<gene>
    <name evidence="16" type="primary">LOC106816343</name>
</gene>
<organism evidence="15 16">
    <name type="scientific">Priapulus caudatus</name>
    <name type="common">Priapulid worm</name>
    <dbReference type="NCBI Taxonomy" id="37621"/>
    <lineage>
        <taxon>Eukaryota</taxon>
        <taxon>Metazoa</taxon>
        <taxon>Ecdysozoa</taxon>
        <taxon>Scalidophora</taxon>
        <taxon>Priapulida</taxon>
        <taxon>Priapulimorpha</taxon>
        <taxon>Priapulimorphida</taxon>
        <taxon>Priapulidae</taxon>
        <taxon>Priapulus</taxon>
    </lineage>
</organism>
<dbReference type="SUPFAM" id="SSF49854">
    <property type="entry name" value="Spermadhesin, CUB domain"/>
    <property type="match status" value="1"/>
</dbReference>
<keyword evidence="2" id="KW-0964">Secreted</keyword>
<evidence type="ECO:0000313" key="16">
    <source>
        <dbReference type="RefSeq" id="XP_014676407.1"/>
    </source>
</evidence>
<dbReference type="RefSeq" id="XP_014676407.1">
    <property type="nucleotide sequence ID" value="XM_014820921.1"/>
</dbReference>
<dbReference type="PROSITE" id="PS51864">
    <property type="entry name" value="ASTACIN"/>
    <property type="match status" value="1"/>
</dbReference>
<feature type="region of interest" description="Disordered" evidence="13">
    <location>
        <begin position="37"/>
        <end position="57"/>
    </location>
</feature>
<dbReference type="Gene3D" id="3.40.390.10">
    <property type="entry name" value="Collagenase (Catalytic Domain)"/>
    <property type="match status" value="1"/>
</dbReference>
<evidence type="ECO:0000256" key="4">
    <source>
        <dbReference type="ARBA" id="ARBA00022670"/>
    </source>
</evidence>
<feature type="active site" evidence="11">
    <location>
        <position position="230"/>
    </location>
</feature>
<keyword evidence="3" id="KW-0245">EGF-like domain</keyword>
<accession>A0ABM1EW36</accession>
<evidence type="ECO:0000313" key="15">
    <source>
        <dbReference type="Proteomes" id="UP000695022"/>
    </source>
</evidence>
<dbReference type="SUPFAM" id="SSF55486">
    <property type="entry name" value="Metalloproteases ('zincins'), catalytic domain"/>
    <property type="match status" value="1"/>
</dbReference>
<comment type="subcellular location">
    <subcellularLocation>
        <location evidence="1">Secreted</location>
    </subcellularLocation>
</comment>
<dbReference type="Pfam" id="PF01400">
    <property type="entry name" value="Astacin"/>
    <property type="match status" value="1"/>
</dbReference>
<dbReference type="InterPro" id="IPR017050">
    <property type="entry name" value="Metallopeptidase_nem"/>
</dbReference>
<evidence type="ECO:0000256" key="6">
    <source>
        <dbReference type="ARBA" id="ARBA00022729"/>
    </source>
</evidence>
<keyword evidence="6 12" id="KW-0732">Signal</keyword>
<feature type="chain" id="PRO_5044978317" description="Metalloendopeptidase" evidence="12">
    <location>
        <begin position="24"/>
        <end position="600"/>
    </location>
</feature>
<comment type="cofactor">
    <cofactor evidence="11 12">
        <name>Zn(2+)</name>
        <dbReference type="ChEBI" id="CHEBI:29105"/>
    </cofactor>
    <text evidence="11 12">Binds 1 zinc ion per subunit.</text>
</comment>
<reference evidence="16" key="1">
    <citation type="submission" date="2025-08" db="UniProtKB">
        <authorList>
            <consortium name="RefSeq"/>
        </authorList>
    </citation>
    <scope>IDENTIFICATION</scope>
</reference>
<evidence type="ECO:0000256" key="5">
    <source>
        <dbReference type="ARBA" id="ARBA00022723"/>
    </source>
</evidence>
<sequence>MPPLCERVLLLLTAASLLLGSEATGDRAVSLEVNQWVSEEDSSTGKTGDSPGAGDPAAVCGDVSCEHFGKSEEDYESDQKLLELLVEAEATERGDSVTEDAVSDGMYEGDIVLGKKELIQILEDIGGGTGDGTRRKRKLTLMDPLWPAGHIHYKFHPSIEHDTEHMILDGMAAWEDLTCLKFHPKTHATTNYIEFVSGSGCWSYIGMQGGRQEISIQNDCCDWETLIVHEIGHALGFWHEQSRSDRDSYLTVKWGNIRSDRKHNFHMRTSSEATSLGIAYDFSSVMHYGNLDFSKNNKFTLLAHDPTLQHSMGDVTYRKGITFYDAKLINMAYCSSSCNGHGSAPCENRGMQNPNACAKCICPDGLHGDYCEDANHPVGNVGGLTGGNVFVHCHSYGHISATLPGGQSGFPYETSVTWLLISPPGSTITIHIITIETAYWVHTSNGVAAPQYGCPDWIEVRYDDIGRGGPKFCTNNEYGYPTFESTENKVLIVAQTWFSPYDLHFRIDYEVHCGGSCTCLEWGSWSPCHATAPGFCGCRREHRHCMSHAGSCSDAELIEERTCGQIVVACDGHTCCDNYVIMHSCYDVFVGHNTPQCVHF</sequence>
<keyword evidence="10" id="KW-0325">Glycoprotein</keyword>
<evidence type="ECO:0000256" key="9">
    <source>
        <dbReference type="ARBA" id="ARBA00023049"/>
    </source>
</evidence>
<dbReference type="EC" id="3.4.24.-" evidence="12"/>
<name>A0ABM1EW36_PRICU</name>
<dbReference type="PIRSF" id="PIRSF036365">
    <property type="entry name" value="Astacin_nematoda"/>
    <property type="match status" value="1"/>
</dbReference>
<dbReference type="InterPro" id="IPR006026">
    <property type="entry name" value="Peptidase_Metallo"/>
</dbReference>
<keyword evidence="4 11" id="KW-0645">Protease</keyword>
<evidence type="ECO:0000259" key="14">
    <source>
        <dbReference type="PROSITE" id="PS51864"/>
    </source>
</evidence>
<protein>
    <recommendedName>
        <fullName evidence="12">Metalloendopeptidase</fullName>
        <ecNumber evidence="12">3.4.24.-</ecNumber>
    </recommendedName>
</protein>
<keyword evidence="7 11" id="KW-0378">Hydrolase</keyword>
<evidence type="ECO:0000256" key="1">
    <source>
        <dbReference type="ARBA" id="ARBA00004613"/>
    </source>
</evidence>
<dbReference type="GeneID" id="106816343"/>
<keyword evidence="5 11" id="KW-0479">Metal-binding</keyword>
<feature type="binding site" evidence="11">
    <location>
        <position position="229"/>
    </location>
    <ligand>
        <name>Zn(2+)</name>
        <dbReference type="ChEBI" id="CHEBI:29105"/>
        <note>catalytic</note>
    </ligand>
</feature>
<keyword evidence="8 11" id="KW-0862">Zinc</keyword>
<feature type="binding site" evidence="11">
    <location>
        <position position="239"/>
    </location>
    <ligand>
        <name>Zn(2+)</name>
        <dbReference type="ChEBI" id="CHEBI:29105"/>
        <note>catalytic</note>
    </ligand>
</feature>
<keyword evidence="15" id="KW-1185">Reference proteome</keyword>
<keyword evidence="9 11" id="KW-0482">Metalloprotease</keyword>
<evidence type="ECO:0000256" key="7">
    <source>
        <dbReference type="ARBA" id="ARBA00022801"/>
    </source>
</evidence>
<proteinExistence type="predicted"/>
<dbReference type="CDD" id="cd04280">
    <property type="entry name" value="ZnMc_astacin_like"/>
    <property type="match status" value="1"/>
</dbReference>
<feature type="disulfide bond" evidence="11">
    <location>
        <begin position="179"/>
        <end position="334"/>
    </location>
</feature>
<dbReference type="PANTHER" id="PTHR10127:SF780">
    <property type="entry name" value="METALLOENDOPEPTIDASE"/>
    <property type="match status" value="1"/>
</dbReference>